<dbReference type="InterPro" id="IPR000467">
    <property type="entry name" value="G_patch_dom"/>
</dbReference>
<name>A0A176W6W5_MARPO</name>
<evidence type="ECO:0000259" key="2">
    <source>
        <dbReference type="PROSITE" id="PS50174"/>
    </source>
</evidence>
<evidence type="ECO:0000313" key="3">
    <source>
        <dbReference type="EMBL" id="BBM99196.1"/>
    </source>
</evidence>
<reference evidence="3" key="2">
    <citation type="journal article" date="2019" name="Curr. Biol.">
        <title>Chromatin organization in early land plants reveals an ancestral association between H3K27me3, transposons, and constitutive heterochromatin.</title>
        <authorList>
            <person name="Montgomery S.A."/>
            <person name="Tanizawa Y."/>
            <person name="Galik B."/>
            <person name="Wang N."/>
            <person name="Ito T."/>
            <person name="Mochizuki T."/>
            <person name="Akimcheva S."/>
            <person name="Bowman J."/>
            <person name="Cognat V."/>
            <person name="Drouard L."/>
            <person name="Ekker H."/>
            <person name="Houng S."/>
            <person name="Kohchi T."/>
            <person name="Lin S."/>
            <person name="Liu L.D."/>
            <person name="Nakamura Y."/>
            <person name="Valeeva L.R."/>
            <person name="Shakirov E.V."/>
            <person name="Shippen D.E."/>
            <person name="Wei W."/>
            <person name="Yagura M."/>
            <person name="Yamaoka S."/>
            <person name="Yamato K.T."/>
            <person name="Liu C."/>
            <person name="Berger F."/>
        </authorList>
    </citation>
    <scope>NUCLEOTIDE SEQUENCE [LARGE SCALE GENOMIC DNA]</scope>
    <source>
        <strain evidence="3">Tak-1</strain>
    </source>
</reference>
<dbReference type="EMBL" id="LVLJ01001741">
    <property type="protein sequence ID" value="OAE28351.1"/>
    <property type="molecule type" value="Genomic_DNA"/>
</dbReference>
<dbReference type="PANTHER" id="PTHR20923:SF1">
    <property type="entry name" value="G PATCH DOMAIN AND ANKYRIN REPEAT-CONTAINING PROTEIN 1"/>
    <property type="match status" value="1"/>
</dbReference>
<dbReference type="Proteomes" id="UP000077202">
    <property type="component" value="Unassembled WGS sequence"/>
</dbReference>
<dbReference type="Pfam" id="PF01585">
    <property type="entry name" value="G-patch"/>
    <property type="match status" value="1"/>
</dbReference>
<dbReference type="GO" id="GO:0003676">
    <property type="term" value="F:nucleic acid binding"/>
    <property type="evidence" value="ECO:0007669"/>
    <property type="project" value="InterPro"/>
</dbReference>
<accession>A0A176W6W5</accession>
<proteinExistence type="predicted"/>
<evidence type="ECO:0000313" key="6">
    <source>
        <dbReference type="Proteomes" id="UP001162541"/>
    </source>
</evidence>
<feature type="compositionally biased region" description="Polar residues" evidence="1">
    <location>
        <begin position="54"/>
        <end position="64"/>
    </location>
</feature>
<feature type="domain" description="G-patch" evidence="2">
    <location>
        <begin position="94"/>
        <end position="140"/>
    </location>
</feature>
<reference evidence="4 5" key="1">
    <citation type="submission" date="2016-03" db="EMBL/GenBank/DDBJ databases">
        <title>Mechanisms controlling the formation of the plant cell surface in tip-growing cells are functionally conserved among land plants.</title>
        <authorList>
            <person name="Honkanen S."/>
            <person name="Jones V.A."/>
            <person name="Morieri G."/>
            <person name="Champion C."/>
            <person name="Hetherington A.J."/>
            <person name="Kelly S."/>
            <person name="Saint-Marcoux D."/>
            <person name="Proust H."/>
            <person name="Prescott H."/>
            <person name="Dolan L."/>
        </authorList>
    </citation>
    <scope>NUCLEOTIDE SEQUENCE [LARGE SCALE GENOMIC DNA]</scope>
    <source>
        <strain evidence="5">cv. Tak-1 and cv. Tak-2</strain>
        <tissue evidence="4">Whole gametophyte</tissue>
    </source>
</reference>
<feature type="region of interest" description="Disordered" evidence="1">
    <location>
        <begin position="39"/>
        <end position="90"/>
    </location>
</feature>
<evidence type="ECO:0000313" key="4">
    <source>
        <dbReference type="EMBL" id="OAE28351.1"/>
    </source>
</evidence>
<dbReference type="AlphaFoldDB" id="A0A176W6W5"/>
<protein>
    <recommendedName>
        <fullName evidence="2">G-patch domain-containing protein</fullName>
    </recommendedName>
</protein>
<dbReference type="PROSITE" id="PS50174">
    <property type="entry name" value="G_PATCH"/>
    <property type="match status" value="1"/>
</dbReference>
<feature type="region of interest" description="Disordered" evidence="1">
    <location>
        <begin position="135"/>
        <end position="170"/>
    </location>
</feature>
<dbReference type="Proteomes" id="UP001162541">
    <property type="component" value="Chromosome 1"/>
</dbReference>
<dbReference type="PANTHER" id="PTHR20923">
    <property type="entry name" value="BAT4 PROTEIN-RELATED"/>
    <property type="match status" value="1"/>
</dbReference>
<organism evidence="4 5">
    <name type="scientific">Marchantia polymorpha subsp. ruderalis</name>
    <dbReference type="NCBI Taxonomy" id="1480154"/>
    <lineage>
        <taxon>Eukaryota</taxon>
        <taxon>Viridiplantae</taxon>
        <taxon>Streptophyta</taxon>
        <taxon>Embryophyta</taxon>
        <taxon>Marchantiophyta</taxon>
        <taxon>Marchantiopsida</taxon>
        <taxon>Marchantiidae</taxon>
        <taxon>Marchantiales</taxon>
        <taxon>Marchantiaceae</taxon>
        <taxon>Marchantia</taxon>
    </lineage>
</organism>
<dbReference type="InterPro" id="IPR039146">
    <property type="entry name" value="GPANK1"/>
</dbReference>
<evidence type="ECO:0000256" key="1">
    <source>
        <dbReference type="SAM" id="MobiDB-lite"/>
    </source>
</evidence>
<sequence length="194" mass="21953">MAHPSDGSKKRARKFLFDERRDLAVSMISNFEQRTEVYGGSRWKKERAGDSSKDSQPTSASIFSELTGLPLDLPPSSKEPPDARRVKASNNLSETNIGFKLLKKSGWKEGSGLGVFEQGRLNPLEAPFKLDRRGIGAERKSIRKSDGKLQREESALDGEEKKSKKELKMEAEANRMQEAAFARDFFREFWPENL</sequence>
<gene>
    <name evidence="4" type="ORF">AXG93_2490s1420</name>
    <name evidence="3" type="ORF">Mp_1g19540</name>
</gene>
<dbReference type="EMBL" id="AP019866">
    <property type="protein sequence ID" value="BBM99196.1"/>
    <property type="molecule type" value="Genomic_DNA"/>
</dbReference>
<evidence type="ECO:0000313" key="5">
    <source>
        <dbReference type="Proteomes" id="UP000077202"/>
    </source>
</evidence>
<reference evidence="6" key="3">
    <citation type="journal article" date="2020" name="Curr. Biol.">
        <title>Chromatin organization in early land plants reveals an ancestral association between H3K27me3, transposons, and constitutive heterochromatin.</title>
        <authorList>
            <person name="Montgomery S.A."/>
            <person name="Tanizawa Y."/>
            <person name="Galik B."/>
            <person name="Wang N."/>
            <person name="Ito T."/>
            <person name="Mochizuki T."/>
            <person name="Akimcheva S."/>
            <person name="Bowman J.L."/>
            <person name="Cognat V."/>
            <person name="Marechal-Drouard L."/>
            <person name="Ekker H."/>
            <person name="Hong S.F."/>
            <person name="Kohchi T."/>
            <person name="Lin S.S."/>
            <person name="Liu L.D."/>
            <person name="Nakamura Y."/>
            <person name="Valeeva L.R."/>
            <person name="Shakirov E.V."/>
            <person name="Shippen D.E."/>
            <person name="Wei W.L."/>
            <person name="Yagura M."/>
            <person name="Yamaoka S."/>
            <person name="Yamato K.T."/>
            <person name="Liu C."/>
            <person name="Berger F."/>
        </authorList>
    </citation>
    <scope>NUCLEOTIDE SEQUENCE [LARGE SCALE GENOMIC DNA]</scope>
    <source>
        <strain evidence="6">Tak-1</strain>
    </source>
</reference>
<dbReference type="SMART" id="SM00443">
    <property type="entry name" value="G_patch"/>
    <property type="match status" value="1"/>
</dbReference>
<keyword evidence="5" id="KW-1185">Reference proteome</keyword>